<gene>
    <name evidence="11" type="ORF">QTO34_014943</name>
</gene>
<keyword evidence="7 10" id="KW-1133">Transmembrane helix</keyword>
<accession>A0AA40I8A8</accession>
<evidence type="ECO:0000256" key="3">
    <source>
        <dbReference type="ARBA" id="ARBA00010063"/>
    </source>
</evidence>
<evidence type="ECO:0000313" key="11">
    <source>
        <dbReference type="EMBL" id="KAK1344376.1"/>
    </source>
</evidence>
<keyword evidence="4" id="KW-1003">Cell membrane</keyword>
<feature type="compositionally biased region" description="Basic and acidic residues" evidence="9">
    <location>
        <begin position="193"/>
        <end position="207"/>
    </location>
</feature>
<evidence type="ECO:0000256" key="5">
    <source>
        <dbReference type="ARBA" id="ARBA00022692"/>
    </source>
</evidence>
<keyword evidence="12" id="KW-1185">Reference proteome</keyword>
<dbReference type="InterPro" id="IPR028111">
    <property type="entry name" value="MRAP"/>
</dbReference>
<comment type="caution">
    <text evidence="11">The sequence shown here is derived from an EMBL/GenBank/DDBJ whole genome shotgun (WGS) entry which is preliminary data.</text>
</comment>
<evidence type="ECO:0000256" key="1">
    <source>
        <dbReference type="ARBA" id="ARBA00004162"/>
    </source>
</evidence>
<feature type="transmembrane region" description="Helical" evidence="10">
    <location>
        <begin position="60"/>
        <end position="81"/>
    </location>
</feature>
<feature type="compositionally biased region" description="Pro residues" evidence="9">
    <location>
        <begin position="119"/>
        <end position="128"/>
    </location>
</feature>
<evidence type="ECO:0000256" key="9">
    <source>
        <dbReference type="SAM" id="MobiDB-lite"/>
    </source>
</evidence>
<dbReference type="AlphaFoldDB" id="A0AA40I8A8"/>
<dbReference type="GO" id="GO:0005789">
    <property type="term" value="C:endoplasmic reticulum membrane"/>
    <property type="evidence" value="ECO:0007669"/>
    <property type="project" value="UniProtKB-SubCell"/>
</dbReference>
<name>A0AA40I8A8_CNENI</name>
<feature type="compositionally biased region" description="Pro residues" evidence="9">
    <location>
        <begin position="139"/>
        <end position="150"/>
    </location>
</feature>
<reference evidence="11" key="1">
    <citation type="submission" date="2023-06" db="EMBL/GenBank/DDBJ databases">
        <title>Reference genome for the Northern bat (Eptesicus nilssonii), a most northern bat species.</title>
        <authorList>
            <person name="Laine V.N."/>
            <person name="Pulliainen A.T."/>
            <person name="Lilley T.M."/>
        </authorList>
    </citation>
    <scope>NUCLEOTIDE SEQUENCE</scope>
    <source>
        <strain evidence="11">BLF_Eptnil</strain>
        <tissue evidence="11">Kidney</tissue>
    </source>
</reference>
<keyword evidence="5 10" id="KW-0812">Transmembrane</keyword>
<evidence type="ECO:0000313" key="12">
    <source>
        <dbReference type="Proteomes" id="UP001177744"/>
    </source>
</evidence>
<dbReference type="Pfam" id="PF15183">
    <property type="entry name" value="MRAP"/>
    <property type="match status" value="1"/>
</dbReference>
<keyword evidence="6" id="KW-0256">Endoplasmic reticulum</keyword>
<evidence type="ECO:0000256" key="8">
    <source>
        <dbReference type="ARBA" id="ARBA00023136"/>
    </source>
</evidence>
<keyword evidence="8 10" id="KW-0472">Membrane</keyword>
<dbReference type="EMBL" id="JAULJE010000004">
    <property type="protein sequence ID" value="KAK1344376.1"/>
    <property type="molecule type" value="Genomic_DNA"/>
</dbReference>
<feature type="compositionally biased region" description="Polar residues" evidence="9">
    <location>
        <begin position="208"/>
        <end position="219"/>
    </location>
</feature>
<comment type="similarity">
    <text evidence="3">Belongs to the MRAP family.</text>
</comment>
<organism evidence="11 12">
    <name type="scientific">Cnephaeus nilssonii</name>
    <name type="common">Northern bat</name>
    <name type="synonym">Eptesicus nilssonii</name>
    <dbReference type="NCBI Taxonomy" id="3371016"/>
    <lineage>
        <taxon>Eukaryota</taxon>
        <taxon>Metazoa</taxon>
        <taxon>Chordata</taxon>
        <taxon>Craniata</taxon>
        <taxon>Vertebrata</taxon>
        <taxon>Euteleostomi</taxon>
        <taxon>Mammalia</taxon>
        <taxon>Eutheria</taxon>
        <taxon>Laurasiatheria</taxon>
        <taxon>Chiroptera</taxon>
        <taxon>Yangochiroptera</taxon>
        <taxon>Vespertilionidae</taxon>
        <taxon>Cnephaeus</taxon>
    </lineage>
</organism>
<comment type="subcellular location">
    <subcellularLocation>
        <location evidence="1">Cell membrane</location>
        <topology evidence="1">Single-pass membrane protein</topology>
    </subcellularLocation>
    <subcellularLocation>
        <location evidence="2">Endoplasmic reticulum membrane</location>
        <topology evidence="2">Single-pass membrane protein</topology>
    </subcellularLocation>
</comment>
<sequence length="219" mass="22511">MPNARLRVTAVASPRPTPHARLRVTAAPRPTPGSAHSRALAPHARLRVTAVPSGDTHARLVVIAFWASLAAFVVLLFLVLLSMSRPAPAPGATPRSALRAPGASTSASPSASGGTRCSPAPPRGPRPAQPGSQAAGHPGSPPRPPPPPRPTLLSCGNGPWMGTPTASADVGHTPAGLPLETVLHQRATATPRDSNRTRASRKQERSPPRTTTRSADVGV</sequence>
<evidence type="ECO:0000256" key="10">
    <source>
        <dbReference type="SAM" id="Phobius"/>
    </source>
</evidence>
<evidence type="ECO:0000256" key="4">
    <source>
        <dbReference type="ARBA" id="ARBA00022475"/>
    </source>
</evidence>
<feature type="region of interest" description="Disordered" evidence="9">
    <location>
        <begin position="87"/>
        <end position="219"/>
    </location>
</feature>
<evidence type="ECO:0000256" key="2">
    <source>
        <dbReference type="ARBA" id="ARBA00004389"/>
    </source>
</evidence>
<evidence type="ECO:0000256" key="6">
    <source>
        <dbReference type="ARBA" id="ARBA00022824"/>
    </source>
</evidence>
<dbReference type="Proteomes" id="UP001177744">
    <property type="component" value="Unassembled WGS sequence"/>
</dbReference>
<feature type="compositionally biased region" description="Low complexity" evidence="9">
    <location>
        <begin position="100"/>
        <end position="115"/>
    </location>
</feature>
<evidence type="ECO:0000256" key="7">
    <source>
        <dbReference type="ARBA" id="ARBA00022989"/>
    </source>
</evidence>
<proteinExistence type="inferred from homology"/>
<protein>
    <submittedName>
        <fullName evidence="11">Uncharacterized protein</fullName>
    </submittedName>
</protein>
<dbReference type="GO" id="GO:0005886">
    <property type="term" value="C:plasma membrane"/>
    <property type="evidence" value="ECO:0007669"/>
    <property type="project" value="UniProtKB-SubCell"/>
</dbReference>